<accession>A0A8X7ZWC4</accession>
<evidence type="ECO:0000259" key="23">
    <source>
        <dbReference type="PROSITE" id="PS50011"/>
    </source>
</evidence>
<organism evidence="26 27">
    <name type="scientific">Populus tomentosa</name>
    <name type="common">Chinese white poplar</name>
    <dbReference type="NCBI Taxonomy" id="118781"/>
    <lineage>
        <taxon>Eukaryota</taxon>
        <taxon>Viridiplantae</taxon>
        <taxon>Streptophyta</taxon>
        <taxon>Embryophyta</taxon>
        <taxon>Tracheophyta</taxon>
        <taxon>Spermatophyta</taxon>
        <taxon>Magnoliopsida</taxon>
        <taxon>eudicotyledons</taxon>
        <taxon>Gunneridae</taxon>
        <taxon>Pentapetalae</taxon>
        <taxon>rosids</taxon>
        <taxon>fabids</taxon>
        <taxon>Malpighiales</taxon>
        <taxon>Salicaceae</taxon>
        <taxon>Saliceae</taxon>
        <taxon>Populus</taxon>
    </lineage>
</organism>
<feature type="domain" description="Bulb-type lectin" evidence="24">
    <location>
        <begin position="34"/>
        <end position="163"/>
    </location>
</feature>
<dbReference type="PROSITE" id="PS50948">
    <property type="entry name" value="PAN"/>
    <property type="match status" value="1"/>
</dbReference>
<evidence type="ECO:0000313" key="26">
    <source>
        <dbReference type="EMBL" id="KAG6777194.1"/>
    </source>
</evidence>
<evidence type="ECO:0000256" key="21">
    <source>
        <dbReference type="SAM" id="Phobius"/>
    </source>
</evidence>
<evidence type="ECO:0000256" key="22">
    <source>
        <dbReference type="SAM" id="SignalP"/>
    </source>
</evidence>
<keyword evidence="9 19" id="KW-0547">Nucleotide-binding</keyword>
<evidence type="ECO:0000256" key="3">
    <source>
        <dbReference type="ARBA" id="ARBA00022536"/>
    </source>
</evidence>
<protein>
    <recommendedName>
        <fullName evidence="19">Receptor-like serine/threonine-protein kinase</fullName>
        <ecNumber evidence="19">2.7.11.1</ecNumber>
    </recommendedName>
</protein>
<dbReference type="PANTHER" id="PTHR47976:SF110">
    <property type="entry name" value="RECEPTOR-LIKE SERINE_THREONINE-PROTEIN KINASE"/>
    <property type="match status" value="1"/>
</dbReference>
<comment type="catalytic activity">
    <reaction evidence="18 19">
        <text>L-seryl-[protein] + ATP = O-phospho-L-seryl-[protein] + ADP + H(+)</text>
        <dbReference type="Rhea" id="RHEA:17989"/>
        <dbReference type="Rhea" id="RHEA-COMP:9863"/>
        <dbReference type="Rhea" id="RHEA-COMP:11604"/>
        <dbReference type="ChEBI" id="CHEBI:15378"/>
        <dbReference type="ChEBI" id="CHEBI:29999"/>
        <dbReference type="ChEBI" id="CHEBI:30616"/>
        <dbReference type="ChEBI" id="CHEBI:83421"/>
        <dbReference type="ChEBI" id="CHEBI:456216"/>
        <dbReference type="EC" id="2.7.11.1"/>
    </reaction>
</comment>
<comment type="similarity">
    <text evidence="19">Belongs to the protein kinase superfamily. Ser/Thr protein kinase family.</text>
</comment>
<keyword evidence="16" id="KW-0325">Glycoprotein</keyword>
<gene>
    <name evidence="26" type="ORF">POTOM_017010</name>
</gene>
<feature type="transmembrane region" description="Helical" evidence="21">
    <location>
        <begin position="452"/>
        <end position="474"/>
    </location>
</feature>
<dbReference type="GO" id="GO:0030246">
    <property type="term" value="F:carbohydrate binding"/>
    <property type="evidence" value="ECO:0007669"/>
    <property type="project" value="UniProtKB-KW"/>
</dbReference>
<keyword evidence="10 19" id="KW-0418">Kinase</keyword>
<evidence type="ECO:0000256" key="7">
    <source>
        <dbReference type="ARBA" id="ARBA00022729"/>
    </source>
</evidence>
<dbReference type="InterPro" id="IPR024171">
    <property type="entry name" value="SRK-like_kinase"/>
</dbReference>
<dbReference type="PANTHER" id="PTHR47976">
    <property type="entry name" value="G-TYPE LECTIN S-RECEPTOR-LIKE SERINE/THREONINE-PROTEIN KINASE SD2-5"/>
    <property type="match status" value="1"/>
</dbReference>
<evidence type="ECO:0000259" key="24">
    <source>
        <dbReference type="PROSITE" id="PS50927"/>
    </source>
</evidence>
<evidence type="ECO:0000256" key="20">
    <source>
        <dbReference type="PROSITE-ProRule" id="PRU10141"/>
    </source>
</evidence>
<evidence type="ECO:0000256" key="17">
    <source>
        <dbReference type="ARBA" id="ARBA00047899"/>
    </source>
</evidence>
<evidence type="ECO:0000256" key="12">
    <source>
        <dbReference type="ARBA" id="ARBA00022989"/>
    </source>
</evidence>
<sequence length="823" mass="91407">MAVLQLLIILWSLPYLLEAQIHYADTAQVSTSWTNNNISLPSISSANRIILLNEIGFACGFYTDYYGVFLAVGIAKTWTDSSVGNVSRYFSHLIWSANRNKPVSENATLQFLPEGNLVLRDADGTLVWSTNTSNKSVVGMKMMETGNLVLYNRNNKTIWQSFDHATDALLLGQILQAGQKLVASVSRGNRSEGSYYLSVTSEGLFAVYQANVPQMYYYNRPFDGTLIKGFQLNYSASDNGTLCRFIFSISSDSSGDLEVGFGGSNRCSQTSCMKYDHDGHLRLYDDNLDQPVDLLEDEMNDCDYPTSCGTYGLCSGGRCSCPSGFARDNDSMAQGKYGCLEINPVECENPHQSQSLLTMEGVYYFNYIDHDAAALKETDMKSCQEACLNNCSCKAALFLQKDAFLQGSCFLPSPVLSLSRDWISLMPLAYKSYAFIKVSNHGKIGRVSRPQIIAGSTIGTIVIVGLVVGLWIVLSRKKNNGVEGTEDFLDQLQGMPTRFTYEELKAATKDFHTKLGKGGFGSVFEGNLETGEKIAVKRLEALGQGKKEFLAEVKTIGSIHHVNLVRLIGFCVDKLNCLLVYEFLCNGSLDSWIFLKEPRQPSLDWEGRRTIILDIARGLAYLHEECRQRIIHLDIKPQNILLDARLRAKISDFGLSKLIDRDQSQVVTTMRGTPGYLAPELFSSVITEKADVYSFGIVVMEVVCGKKNLDRSQPAECMHLLPILMKRAQEDQLIDMVDNSSEDMQLHRLEAAEMMRVAIWCLQSDHTRRPSMSTVVKVLEGTMGVEADLDYCLQNATTMAAIRREAELGSTATLLPSLLSGPR</sequence>
<evidence type="ECO:0000259" key="25">
    <source>
        <dbReference type="PROSITE" id="PS50948"/>
    </source>
</evidence>
<dbReference type="PROSITE" id="PS00107">
    <property type="entry name" value="PROTEIN_KINASE_ATP"/>
    <property type="match status" value="1"/>
</dbReference>
<dbReference type="Pfam" id="PF00069">
    <property type="entry name" value="Pkinase"/>
    <property type="match status" value="1"/>
</dbReference>
<dbReference type="PROSITE" id="PS50927">
    <property type="entry name" value="BULB_LECTIN"/>
    <property type="match status" value="1"/>
</dbReference>
<keyword evidence="13 21" id="KW-0472">Membrane</keyword>
<dbReference type="InterPro" id="IPR051343">
    <property type="entry name" value="G-type_lectin_kinases/EP1-like"/>
</dbReference>
<dbReference type="Pfam" id="PF01453">
    <property type="entry name" value="B_lectin"/>
    <property type="match status" value="1"/>
</dbReference>
<evidence type="ECO:0000256" key="19">
    <source>
        <dbReference type="PIRNR" id="PIRNR000641"/>
    </source>
</evidence>
<dbReference type="FunFam" id="3.30.200.20:FF:000178">
    <property type="entry name" value="serine/threonine-protein kinase PBS1-like"/>
    <property type="match status" value="1"/>
</dbReference>
<keyword evidence="8" id="KW-0430">Lectin</keyword>
<feature type="domain" description="Apple" evidence="25">
    <location>
        <begin position="347"/>
        <end position="439"/>
    </location>
</feature>
<dbReference type="SMART" id="SM00220">
    <property type="entry name" value="S_TKc"/>
    <property type="match status" value="1"/>
</dbReference>
<dbReference type="EC" id="2.7.11.1" evidence="19"/>
<keyword evidence="15" id="KW-0675">Receptor</keyword>
<dbReference type="InterPro" id="IPR000719">
    <property type="entry name" value="Prot_kinase_dom"/>
</dbReference>
<dbReference type="SMART" id="SM00108">
    <property type="entry name" value="B_lectin"/>
    <property type="match status" value="1"/>
</dbReference>
<evidence type="ECO:0000256" key="1">
    <source>
        <dbReference type="ARBA" id="ARBA00004479"/>
    </source>
</evidence>
<dbReference type="GO" id="GO:0016020">
    <property type="term" value="C:membrane"/>
    <property type="evidence" value="ECO:0007669"/>
    <property type="project" value="UniProtKB-SubCell"/>
</dbReference>
<evidence type="ECO:0000256" key="10">
    <source>
        <dbReference type="ARBA" id="ARBA00022777"/>
    </source>
</evidence>
<dbReference type="PROSITE" id="PS00108">
    <property type="entry name" value="PROTEIN_KINASE_ST"/>
    <property type="match status" value="1"/>
</dbReference>
<evidence type="ECO:0000256" key="5">
    <source>
        <dbReference type="ARBA" id="ARBA00022679"/>
    </source>
</evidence>
<dbReference type="Pfam" id="PF08276">
    <property type="entry name" value="PAN_2"/>
    <property type="match status" value="1"/>
</dbReference>
<comment type="caution">
    <text evidence="26">The sequence shown here is derived from an EMBL/GenBank/DDBJ whole genome shotgun (WGS) entry which is preliminary data.</text>
</comment>
<dbReference type="CDD" id="cd00028">
    <property type="entry name" value="B_lectin"/>
    <property type="match status" value="1"/>
</dbReference>
<dbReference type="AlphaFoldDB" id="A0A8X7ZWC4"/>
<feature type="signal peptide" evidence="22">
    <location>
        <begin position="1"/>
        <end position="19"/>
    </location>
</feature>
<dbReference type="OrthoDB" id="4062651at2759"/>
<evidence type="ECO:0000256" key="13">
    <source>
        <dbReference type="ARBA" id="ARBA00023136"/>
    </source>
</evidence>
<evidence type="ECO:0000256" key="11">
    <source>
        <dbReference type="ARBA" id="ARBA00022840"/>
    </source>
</evidence>
<evidence type="ECO:0000256" key="15">
    <source>
        <dbReference type="ARBA" id="ARBA00023170"/>
    </source>
</evidence>
<comment type="subcellular location">
    <subcellularLocation>
        <location evidence="1">Membrane</location>
        <topology evidence="1">Single-pass type I membrane protein</topology>
    </subcellularLocation>
</comment>
<evidence type="ECO:0000256" key="14">
    <source>
        <dbReference type="ARBA" id="ARBA00023157"/>
    </source>
</evidence>
<keyword evidence="12 21" id="KW-1133">Transmembrane helix</keyword>
<evidence type="ECO:0000256" key="18">
    <source>
        <dbReference type="ARBA" id="ARBA00048679"/>
    </source>
</evidence>
<reference evidence="26" key="1">
    <citation type="journal article" date="2020" name="bioRxiv">
        <title>Hybrid origin of Populus tomentosa Carr. identified through genome sequencing and phylogenomic analysis.</title>
        <authorList>
            <person name="An X."/>
            <person name="Gao K."/>
            <person name="Chen Z."/>
            <person name="Li J."/>
            <person name="Yang X."/>
            <person name="Yang X."/>
            <person name="Zhou J."/>
            <person name="Guo T."/>
            <person name="Zhao T."/>
            <person name="Huang S."/>
            <person name="Miao D."/>
            <person name="Khan W.U."/>
            <person name="Rao P."/>
            <person name="Ye M."/>
            <person name="Lei B."/>
            <person name="Liao W."/>
            <person name="Wang J."/>
            <person name="Ji L."/>
            <person name="Li Y."/>
            <person name="Guo B."/>
            <person name="Mustafa N.S."/>
            <person name="Li S."/>
            <person name="Yun Q."/>
            <person name="Keller S.R."/>
            <person name="Mao J."/>
            <person name="Zhang R."/>
            <person name="Strauss S.H."/>
        </authorList>
    </citation>
    <scope>NUCLEOTIDE SEQUENCE</scope>
    <source>
        <strain evidence="26">GM15</strain>
        <tissue evidence="26">Leaf</tissue>
    </source>
</reference>
<dbReference type="GO" id="GO:0005524">
    <property type="term" value="F:ATP binding"/>
    <property type="evidence" value="ECO:0007669"/>
    <property type="project" value="UniProtKB-UniRule"/>
</dbReference>
<evidence type="ECO:0000256" key="16">
    <source>
        <dbReference type="ARBA" id="ARBA00023180"/>
    </source>
</evidence>
<keyword evidence="27" id="KW-1185">Reference proteome</keyword>
<keyword evidence="2 19" id="KW-0723">Serine/threonine-protein kinase</keyword>
<dbReference type="EMBL" id="JAAWWB010000008">
    <property type="protein sequence ID" value="KAG6777194.1"/>
    <property type="molecule type" value="Genomic_DNA"/>
</dbReference>
<keyword evidence="4" id="KW-0597">Phosphoprotein</keyword>
<evidence type="ECO:0000256" key="8">
    <source>
        <dbReference type="ARBA" id="ARBA00022734"/>
    </source>
</evidence>
<feature type="domain" description="Protein kinase" evidence="23">
    <location>
        <begin position="509"/>
        <end position="783"/>
    </location>
</feature>
<feature type="chain" id="PRO_5036494881" description="Receptor-like serine/threonine-protein kinase" evidence="22">
    <location>
        <begin position="20"/>
        <end position="823"/>
    </location>
</feature>
<evidence type="ECO:0000256" key="9">
    <source>
        <dbReference type="ARBA" id="ARBA00022741"/>
    </source>
</evidence>
<keyword evidence="3" id="KW-0245">EGF-like domain</keyword>
<dbReference type="Proteomes" id="UP000886885">
    <property type="component" value="Chromosome 4D"/>
</dbReference>
<dbReference type="InterPro" id="IPR017441">
    <property type="entry name" value="Protein_kinase_ATP_BS"/>
</dbReference>
<evidence type="ECO:0000256" key="2">
    <source>
        <dbReference type="ARBA" id="ARBA00022527"/>
    </source>
</evidence>
<keyword evidence="7 22" id="KW-0732">Signal</keyword>
<comment type="catalytic activity">
    <reaction evidence="17 19">
        <text>L-threonyl-[protein] + ATP = O-phospho-L-threonyl-[protein] + ADP + H(+)</text>
        <dbReference type="Rhea" id="RHEA:46608"/>
        <dbReference type="Rhea" id="RHEA-COMP:11060"/>
        <dbReference type="Rhea" id="RHEA-COMP:11605"/>
        <dbReference type="ChEBI" id="CHEBI:15378"/>
        <dbReference type="ChEBI" id="CHEBI:30013"/>
        <dbReference type="ChEBI" id="CHEBI:30616"/>
        <dbReference type="ChEBI" id="CHEBI:61977"/>
        <dbReference type="ChEBI" id="CHEBI:456216"/>
        <dbReference type="EC" id="2.7.11.1"/>
    </reaction>
</comment>
<dbReference type="InterPro" id="IPR008271">
    <property type="entry name" value="Ser/Thr_kinase_AS"/>
</dbReference>
<evidence type="ECO:0000313" key="27">
    <source>
        <dbReference type="Proteomes" id="UP000886885"/>
    </source>
</evidence>
<proteinExistence type="inferred from homology"/>
<dbReference type="PIRSF" id="PIRSF000641">
    <property type="entry name" value="SRK"/>
    <property type="match status" value="1"/>
</dbReference>
<dbReference type="InterPro" id="IPR001480">
    <property type="entry name" value="Bulb-type_lectin_dom"/>
</dbReference>
<evidence type="ECO:0000256" key="4">
    <source>
        <dbReference type="ARBA" id="ARBA00022553"/>
    </source>
</evidence>
<dbReference type="FunFam" id="1.10.510.10:FF:000248">
    <property type="entry name" value="S-receptor-like kinase 5"/>
    <property type="match status" value="1"/>
</dbReference>
<name>A0A8X7ZWC4_POPTO</name>
<keyword evidence="14" id="KW-1015">Disulfide bond</keyword>
<feature type="binding site" evidence="20">
    <location>
        <position position="537"/>
    </location>
    <ligand>
        <name>ATP</name>
        <dbReference type="ChEBI" id="CHEBI:30616"/>
    </ligand>
</feature>
<keyword evidence="5 19" id="KW-0808">Transferase</keyword>
<keyword evidence="11 19" id="KW-0067">ATP-binding</keyword>
<evidence type="ECO:0000256" key="6">
    <source>
        <dbReference type="ARBA" id="ARBA00022692"/>
    </source>
</evidence>
<keyword evidence="6 21" id="KW-0812">Transmembrane</keyword>
<dbReference type="InterPro" id="IPR003609">
    <property type="entry name" value="Pan_app"/>
</dbReference>
<dbReference type="PROSITE" id="PS50011">
    <property type="entry name" value="PROTEIN_KINASE_DOM"/>
    <property type="match status" value="1"/>
</dbReference>
<dbReference type="GO" id="GO:0004674">
    <property type="term" value="F:protein serine/threonine kinase activity"/>
    <property type="evidence" value="ECO:0007669"/>
    <property type="project" value="UniProtKB-KW"/>
</dbReference>